<name>A0ABS1DW18_RUBGE</name>
<dbReference type="SUPFAM" id="SSF55781">
    <property type="entry name" value="GAF domain-like"/>
    <property type="match status" value="1"/>
</dbReference>
<evidence type="ECO:0000256" key="3">
    <source>
        <dbReference type="ARBA" id="ARBA00023163"/>
    </source>
</evidence>
<keyword evidence="7" id="KW-1185">Reference proteome</keyword>
<dbReference type="InterPro" id="IPR036390">
    <property type="entry name" value="WH_DNA-bd_sf"/>
</dbReference>
<evidence type="ECO:0000256" key="1">
    <source>
        <dbReference type="ARBA" id="ARBA00023015"/>
    </source>
</evidence>
<dbReference type="Gene3D" id="1.10.10.10">
    <property type="entry name" value="Winged helix-like DNA-binding domain superfamily/Winged helix DNA-binding domain"/>
    <property type="match status" value="1"/>
</dbReference>
<keyword evidence="2" id="KW-0238">DNA-binding</keyword>
<dbReference type="PROSITE" id="PS51078">
    <property type="entry name" value="ICLR_ED"/>
    <property type="match status" value="1"/>
</dbReference>
<dbReference type="InterPro" id="IPR014757">
    <property type="entry name" value="Tscrpt_reg_IclR_C"/>
</dbReference>
<sequence length="322" mass="34213">MYRLSVQPYRLAVHSNYPGWHCRCKPGFHCQCKPSIQAAPAAVAHSARAARRRRTSLATATETTAADEDTGAAERAGGIQVIARAAAVLRALGEHPGGLTLGELARLLVLPRSTVQRIVDALAQERLVIAASPTRGVRLGPGLLPLAAAARFDVAEFVRPTLQALARECGETVDLSLLDGTRLVFVEQVAGQQRLKAESGVGVAFMLHASAPGKAMLAALTPAELQALRPRLRLAPQTPATIVDWDRLQTELEAVRGQGYAVDLEENAVGICAVAVALRLPGGDLAAVSVPVPQPRFEASRDELARRLAERCARLQAALGHD</sequence>
<dbReference type="PANTHER" id="PTHR30136:SF35">
    <property type="entry name" value="HTH-TYPE TRANSCRIPTIONAL REGULATOR RV1719"/>
    <property type="match status" value="1"/>
</dbReference>
<dbReference type="InterPro" id="IPR005471">
    <property type="entry name" value="Tscrpt_reg_IclR_N"/>
</dbReference>
<dbReference type="InterPro" id="IPR029016">
    <property type="entry name" value="GAF-like_dom_sf"/>
</dbReference>
<evidence type="ECO:0000259" key="5">
    <source>
        <dbReference type="PROSITE" id="PS51078"/>
    </source>
</evidence>
<dbReference type="SMART" id="SM00346">
    <property type="entry name" value="HTH_ICLR"/>
    <property type="match status" value="1"/>
</dbReference>
<dbReference type="SUPFAM" id="SSF46785">
    <property type="entry name" value="Winged helix' DNA-binding domain"/>
    <property type="match status" value="1"/>
</dbReference>
<dbReference type="InterPro" id="IPR050707">
    <property type="entry name" value="HTH_MetabolicPath_Reg"/>
</dbReference>
<dbReference type="InterPro" id="IPR036388">
    <property type="entry name" value="WH-like_DNA-bd_sf"/>
</dbReference>
<dbReference type="Pfam" id="PF01614">
    <property type="entry name" value="IclR_C"/>
    <property type="match status" value="1"/>
</dbReference>
<dbReference type="Gene3D" id="3.30.450.40">
    <property type="match status" value="1"/>
</dbReference>
<feature type="domain" description="HTH iclR-type" evidence="4">
    <location>
        <begin position="79"/>
        <end position="141"/>
    </location>
</feature>
<keyword evidence="3" id="KW-0804">Transcription</keyword>
<evidence type="ECO:0000256" key="2">
    <source>
        <dbReference type="ARBA" id="ARBA00023125"/>
    </source>
</evidence>
<dbReference type="PROSITE" id="PS51077">
    <property type="entry name" value="HTH_ICLR"/>
    <property type="match status" value="1"/>
</dbReference>
<reference evidence="6" key="2">
    <citation type="journal article" date="2020" name="Microorganisms">
        <title>Osmotic Adaptation and Compatible Solute Biosynthesis of Phototrophic Bacteria as Revealed from Genome Analyses.</title>
        <authorList>
            <person name="Imhoff J.F."/>
            <person name="Rahn T."/>
            <person name="Kunzel S."/>
            <person name="Keller A."/>
            <person name="Neulinger S.C."/>
        </authorList>
    </citation>
    <scope>NUCLEOTIDE SEQUENCE</scope>
    <source>
        <strain evidence="6">IM 151</strain>
    </source>
</reference>
<keyword evidence="1" id="KW-0805">Transcription regulation</keyword>
<evidence type="ECO:0000313" key="7">
    <source>
        <dbReference type="Proteomes" id="UP001041814"/>
    </source>
</evidence>
<feature type="domain" description="IclR-ED" evidence="5">
    <location>
        <begin position="135"/>
        <end position="321"/>
    </location>
</feature>
<comment type="caution">
    <text evidence="6">The sequence shown here is derived from an EMBL/GenBank/DDBJ whole genome shotgun (WGS) entry which is preliminary data.</text>
</comment>
<accession>A0ABS1DW18</accession>
<gene>
    <name evidence="6" type="ORF">CKO43_15780</name>
</gene>
<evidence type="ECO:0008006" key="8">
    <source>
        <dbReference type="Google" id="ProtNLM"/>
    </source>
</evidence>
<evidence type="ECO:0000313" key="6">
    <source>
        <dbReference type="EMBL" id="MBK1714234.1"/>
    </source>
</evidence>
<dbReference type="Proteomes" id="UP001041814">
    <property type="component" value="Unassembled WGS sequence"/>
</dbReference>
<dbReference type="EMBL" id="NRRU01000060">
    <property type="protein sequence ID" value="MBK1714234.1"/>
    <property type="molecule type" value="Genomic_DNA"/>
</dbReference>
<reference evidence="6" key="1">
    <citation type="submission" date="2017-08" db="EMBL/GenBank/DDBJ databases">
        <authorList>
            <person name="Imhoff J.F."/>
            <person name="Rahn T."/>
            <person name="Kuenzel S."/>
            <person name="Neulinger S.C."/>
        </authorList>
    </citation>
    <scope>NUCLEOTIDE SEQUENCE</scope>
    <source>
        <strain evidence="6">IM 151</strain>
    </source>
</reference>
<evidence type="ECO:0000259" key="4">
    <source>
        <dbReference type="PROSITE" id="PS51077"/>
    </source>
</evidence>
<proteinExistence type="predicted"/>
<dbReference type="Pfam" id="PF09339">
    <property type="entry name" value="HTH_IclR"/>
    <property type="match status" value="1"/>
</dbReference>
<organism evidence="6 7">
    <name type="scientific">Rubrivivax gelatinosus</name>
    <name type="common">Rhodocyclus gelatinosus</name>
    <name type="synonym">Rhodopseudomonas gelatinosa</name>
    <dbReference type="NCBI Taxonomy" id="28068"/>
    <lineage>
        <taxon>Bacteria</taxon>
        <taxon>Pseudomonadati</taxon>
        <taxon>Pseudomonadota</taxon>
        <taxon>Betaproteobacteria</taxon>
        <taxon>Burkholderiales</taxon>
        <taxon>Sphaerotilaceae</taxon>
        <taxon>Rubrivivax</taxon>
    </lineage>
</organism>
<protein>
    <recommendedName>
        <fullName evidence="8">IclR family transcriptional regulator</fullName>
    </recommendedName>
</protein>
<dbReference type="PANTHER" id="PTHR30136">
    <property type="entry name" value="HELIX-TURN-HELIX TRANSCRIPTIONAL REGULATOR, ICLR FAMILY"/>
    <property type="match status" value="1"/>
</dbReference>